<feature type="region of interest" description="Disordered" evidence="1">
    <location>
        <begin position="1"/>
        <end position="76"/>
    </location>
</feature>
<evidence type="ECO:0000313" key="3">
    <source>
        <dbReference type="EMBL" id="KAG2488890.1"/>
    </source>
</evidence>
<dbReference type="Proteomes" id="UP000612055">
    <property type="component" value="Unassembled WGS sequence"/>
</dbReference>
<feature type="compositionally biased region" description="Basic residues" evidence="1">
    <location>
        <begin position="1"/>
        <end position="17"/>
    </location>
</feature>
<keyword evidence="4" id="KW-1185">Reference proteome</keyword>
<feature type="transmembrane region" description="Helical" evidence="2">
    <location>
        <begin position="87"/>
        <end position="107"/>
    </location>
</feature>
<name>A0A836BU02_9CHLO</name>
<feature type="transmembrane region" description="Helical" evidence="2">
    <location>
        <begin position="210"/>
        <end position="229"/>
    </location>
</feature>
<sequence>MRSGRTSRRSCERKKREHALAAAVEGGDQAGARVQRAALRSLQAESQSQQQPAEGRKRRPEAERLHPGGTPEAAGARLRRKVAGSPLGAWAGTAAALTVAVLSAGAIALASPLAGAALLGTALLAVGAARLPGSPLRPARPPLEQRMVQTPTRAAAVEAEQPAGERPRLGAISAMRRLLERCDEYGRHGAARTQAACALMAARPSIPPTALLVLLALLTTGLVSVLTAANKEVERRKDLAYSGDANGAAQAIVEALHASAFGSELDLECAAKMDGGRAVRFGRAGLPGGLNAP</sequence>
<comment type="caution">
    <text evidence="3">The sequence shown here is derived from an EMBL/GenBank/DDBJ whole genome shotgun (WGS) entry which is preliminary data.</text>
</comment>
<keyword evidence="2" id="KW-0472">Membrane</keyword>
<evidence type="ECO:0000313" key="4">
    <source>
        <dbReference type="Proteomes" id="UP000612055"/>
    </source>
</evidence>
<feature type="compositionally biased region" description="Low complexity" evidence="1">
    <location>
        <begin position="37"/>
        <end position="51"/>
    </location>
</feature>
<reference evidence="3" key="1">
    <citation type="journal article" date="2020" name="bioRxiv">
        <title>Comparative genomics of Chlamydomonas.</title>
        <authorList>
            <person name="Craig R.J."/>
            <person name="Hasan A.R."/>
            <person name="Ness R.W."/>
            <person name="Keightley P.D."/>
        </authorList>
    </citation>
    <scope>NUCLEOTIDE SEQUENCE</scope>
    <source>
        <strain evidence="3">CCAP 11/70</strain>
    </source>
</reference>
<dbReference type="AlphaFoldDB" id="A0A836BU02"/>
<keyword evidence="2" id="KW-0812">Transmembrane</keyword>
<accession>A0A836BU02</accession>
<evidence type="ECO:0000256" key="1">
    <source>
        <dbReference type="SAM" id="MobiDB-lite"/>
    </source>
</evidence>
<gene>
    <name evidence="3" type="ORF">HYH03_012520</name>
</gene>
<proteinExistence type="predicted"/>
<organism evidence="3 4">
    <name type="scientific">Edaphochlamys debaryana</name>
    <dbReference type="NCBI Taxonomy" id="47281"/>
    <lineage>
        <taxon>Eukaryota</taxon>
        <taxon>Viridiplantae</taxon>
        <taxon>Chlorophyta</taxon>
        <taxon>core chlorophytes</taxon>
        <taxon>Chlorophyceae</taxon>
        <taxon>CS clade</taxon>
        <taxon>Chlamydomonadales</taxon>
        <taxon>Chlamydomonadales incertae sedis</taxon>
        <taxon>Edaphochlamys</taxon>
    </lineage>
</organism>
<protein>
    <submittedName>
        <fullName evidence="3">Uncharacterized protein</fullName>
    </submittedName>
</protein>
<evidence type="ECO:0000256" key="2">
    <source>
        <dbReference type="SAM" id="Phobius"/>
    </source>
</evidence>
<keyword evidence="2" id="KW-1133">Transmembrane helix</keyword>
<dbReference type="EMBL" id="JAEHOE010000078">
    <property type="protein sequence ID" value="KAG2488890.1"/>
    <property type="molecule type" value="Genomic_DNA"/>
</dbReference>